<dbReference type="RefSeq" id="WP_043117021.1">
    <property type="nucleotide sequence ID" value="NZ_JRAA01000002.1"/>
</dbReference>
<organism evidence="3 5">
    <name type="scientific">Solemya velum gill symbiont</name>
    <dbReference type="NCBI Taxonomy" id="2340"/>
    <lineage>
        <taxon>Bacteria</taxon>
        <taxon>Pseudomonadati</taxon>
        <taxon>Pseudomonadota</taxon>
        <taxon>Gammaproteobacteria</taxon>
        <taxon>sulfur-oxidizing symbionts</taxon>
    </lineage>
</organism>
<dbReference type="InterPro" id="IPR023801">
    <property type="entry name" value="His_deacetylse_dom"/>
</dbReference>
<dbReference type="InterPro" id="IPR037138">
    <property type="entry name" value="His_deacetylse_dom_sf"/>
</dbReference>
<dbReference type="Proteomes" id="UP000030856">
    <property type="component" value="Unassembled WGS sequence"/>
</dbReference>
<dbReference type="PANTHER" id="PTHR10625:SF10">
    <property type="entry name" value="HISTONE DEACETYLASE HDAC1"/>
    <property type="match status" value="1"/>
</dbReference>
<sequence>MAIGFITHHSFMLHNMGDYHPECPERLHAINDRLISAGVEPYLYHREAHKVEREQLLRVHDSDYIDQVFETSPADGFAYLDGDTAMCPDTLDAALFAAGANVQAVDMVMTGQVKKTFCAVRPPGHHAEHNRAMGFCFFNNVAVAAAHAIEAYGLERVAIVDFDVHHGNGTEDIFSGNSKVLFCSSFQHPFYPGSGADTSVDNIVNCPLPAGAGSREFRDAVSTAFVPAIEAFKPQLILISAGFDAHISDDMAQMELHESDYAWVTQQLCSLADTYCEGKVVSTLEGGYSLDALARCVTVHVKRLMGQV</sequence>
<dbReference type="CDD" id="cd11599">
    <property type="entry name" value="HDAC_classII_2"/>
    <property type="match status" value="1"/>
</dbReference>
<evidence type="ECO:0000313" key="6">
    <source>
        <dbReference type="Proteomes" id="UP000190962"/>
    </source>
</evidence>
<dbReference type="AlphaFoldDB" id="A0A0B0H830"/>
<name>A0A0B0H830_SOVGS</name>
<dbReference type="GO" id="GO:0040029">
    <property type="term" value="P:epigenetic regulation of gene expression"/>
    <property type="evidence" value="ECO:0007669"/>
    <property type="project" value="TreeGrafter"/>
</dbReference>
<protein>
    <submittedName>
        <fullName evidence="3">Deacetylase</fullName>
    </submittedName>
</protein>
<dbReference type="SUPFAM" id="SSF52768">
    <property type="entry name" value="Arginase/deacetylase"/>
    <property type="match status" value="1"/>
</dbReference>
<evidence type="ECO:0000259" key="2">
    <source>
        <dbReference type="Pfam" id="PF00850"/>
    </source>
</evidence>
<evidence type="ECO:0000256" key="1">
    <source>
        <dbReference type="ARBA" id="ARBA00005947"/>
    </source>
</evidence>
<dbReference type="InterPro" id="IPR023696">
    <property type="entry name" value="Ureohydrolase_dom_sf"/>
</dbReference>
<proteinExistence type="inferred from homology"/>
<evidence type="ECO:0000313" key="4">
    <source>
        <dbReference type="EMBL" id="OOY33935.1"/>
    </source>
</evidence>
<dbReference type="GO" id="GO:0004407">
    <property type="term" value="F:histone deacetylase activity"/>
    <property type="evidence" value="ECO:0007669"/>
    <property type="project" value="TreeGrafter"/>
</dbReference>
<dbReference type="Proteomes" id="UP000190962">
    <property type="component" value="Unassembled WGS sequence"/>
</dbReference>
<dbReference type="InterPro" id="IPR000286">
    <property type="entry name" value="HDACs"/>
</dbReference>
<gene>
    <name evidence="4" type="ORF">BOV88_12640</name>
    <name evidence="3" type="ORF">JV46_03270</name>
</gene>
<dbReference type="eggNOG" id="COG0123">
    <property type="taxonomic scope" value="Bacteria"/>
</dbReference>
<dbReference type="PATRIC" id="fig|2340.3.peg.1434"/>
<dbReference type="Gene3D" id="3.40.800.20">
    <property type="entry name" value="Histone deacetylase domain"/>
    <property type="match status" value="1"/>
</dbReference>
<dbReference type="EMBL" id="MPNX01000028">
    <property type="protein sequence ID" value="OOY33935.1"/>
    <property type="molecule type" value="Genomic_DNA"/>
</dbReference>
<evidence type="ECO:0000313" key="5">
    <source>
        <dbReference type="Proteomes" id="UP000030856"/>
    </source>
</evidence>
<evidence type="ECO:0000313" key="3">
    <source>
        <dbReference type="EMBL" id="KHF24797.1"/>
    </source>
</evidence>
<dbReference type="Pfam" id="PF00850">
    <property type="entry name" value="Hist_deacetyl"/>
    <property type="match status" value="1"/>
</dbReference>
<comment type="similarity">
    <text evidence="1">Belongs to the histone deacetylase family.</text>
</comment>
<accession>A0A0B0H830</accession>
<comment type="caution">
    <text evidence="3">The sequence shown here is derived from an EMBL/GenBank/DDBJ whole genome shotgun (WGS) entry which is preliminary data.</text>
</comment>
<dbReference type="EMBL" id="JRAA01000002">
    <property type="protein sequence ID" value="KHF24797.1"/>
    <property type="molecule type" value="Genomic_DNA"/>
</dbReference>
<reference evidence="3 5" key="1">
    <citation type="journal article" date="2014" name="BMC Genomics">
        <title>The genome of the intracellular bacterium of the coastal bivalve, Solemya velum: a blueprint for thriving in and out of symbiosis.</title>
        <authorList>
            <person name="Dmytrenko O."/>
            <person name="Russell S.L."/>
            <person name="Loo W.T."/>
            <person name="Fontanez K.M."/>
            <person name="Liao L."/>
            <person name="Roeselers G."/>
            <person name="Sharma R."/>
            <person name="Stewart F.J."/>
            <person name="Newton I.L."/>
            <person name="Woyke T."/>
            <person name="Wu D."/>
            <person name="Lang J.M."/>
            <person name="Eisen J.A."/>
            <person name="Cavanaugh C.M."/>
        </authorList>
    </citation>
    <scope>NUCLEOTIDE SEQUENCE [LARGE SCALE GENOMIC DNA]</scope>
    <source>
        <strain evidence="3 5">WH</strain>
    </source>
</reference>
<dbReference type="PRINTS" id="PR01270">
    <property type="entry name" value="HDASUPER"/>
</dbReference>
<feature type="domain" description="Histone deacetylase" evidence="2">
    <location>
        <begin position="20"/>
        <end position="303"/>
    </location>
</feature>
<dbReference type="GeneID" id="86990850"/>
<keyword evidence="5" id="KW-1185">Reference proteome</keyword>
<dbReference type="OrthoDB" id="9808367at2"/>
<reference evidence="4 6" key="2">
    <citation type="submission" date="2016-11" db="EMBL/GenBank/DDBJ databases">
        <title>Mixed transmission modes and dynamic genome evolution in an obligate animal-bacterial symbiosis.</title>
        <authorList>
            <person name="Russell S.L."/>
            <person name="Corbett-Detig R.B."/>
            <person name="Cavanaugh C.M."/>
        </authorList>
    </citation>
    <scope>NUCLEOTIDE SEQUENCE [LARGE SCALE GENOMIC DNA]</scope>
    <source>
        <strain evidence="4">MA-KB16</strain>
    </source>
</reference>
<dbReference type="STRING" id="2340.JV46_03270"/>
<dbReference type="PANTHER" id="PTHR10625">
    <property type="entry name" value="HISTONE DEACETYLASE HDAC1-RELATED"/>
    <property type="match status" value="1"/>
</dbReference>